<reference evidence="8 9" key="1">
    <citation type="submission" date="2019-02" db="EMBL/GenBank/DDBJ databases">
        <title>Deep-cultivation of Planctomycetes and their phenomic and genomic characterization uncovers novel biology.</title>
        <authorList>
            <person name="Wiegand S."/>
            <person name="Jogler M."/>
            <person name="Boedeker C."/>
            <person name="Pinto D."/>
            <person name="Vollmers J."/>
            <person name="Rivas-Marin E."/>
            <person name="Kohn T."/>
            <person name="Peeters S.H."/>
            <person name="Heuer A."/>
            <person name="Rast P."/>
            <person name="Oberbeckmann S."/>
            <person name="Bunk B."/>
            <person name="Jeske O."/>
            <person name="Meyerdierks A."/>
            <person name="Storesund J.E."/>
            <person name="Kallscheuer N."/>
            <person name="Luecker S."/>
            <person name="Lage O.M."/>
            <person name="Pohl T."/>
            <person name="Merkel B.J."/>
            <person name="Hornburger P."/>
            <person name="Mueller R.-W."/>
            <person name="Bruemmer F."/>
            <person name="Labrenz M."/>
            <person name="Spormann A.M."/>
            <person name="Op den Camp H."/>
            <person name="Overmann J."/>
            <person name="Amann R."/>
            <person name="Jetten M.S.M."/>
            <person name="Mascher T."/>
            <person name="Medema M.H."/>
            <person name="Devos D.P."/>
            <person name="Kaster A.-K."/>
            <person name="Ovreas L."/>
            <person name="Rohde M."/>
            <person name="Galperin M.Y."/>
            <person name="Jogler C."/>
        </authorList>
    </citation>
    <scope>NUCLEOTIDE SEQUENCE [LARGE SCALE GENOMIC DNA]</scope>
    <source>
        <strain evidence="8 9">K23_9</strain>
    </source>
</reference>
<evidence type="ECO:0000313" key="9">
    <source>
        <dbReference type="Proteomes" id="UP000319817"/>
    </source>
</evidence>
<dbReference type="InterPro" id="IPR011009">
    <property type="entry name" value="Kinase-like_dom_sf"/>
</dbReference>
<keyword evidence="6" id="KW-0472">Membrane</keyword>
<dbReference type="InterPro" id="IPR008271">
    <property type="entry name" value="Ser/Thr_kinase_AS"/>
</dbReference>
<keyword evidence="9" id="KW-1185">Reference proteome</keyword>
<dbReference type="PANTHER" id="PTHR43289:SF6">
    <property type="entry name" value="SERINE_THREONINE-PROTEIN KINASE NEKL-3"/>
    <property type="match status" value="1"/>
</dbReference>
<protein>
    <submittedName>
        <fullName evidence="8">Serine/threonine-protein kinase PknB</fullName>
        <ecNumber evidence="8">2.7.11.1</ecNumber>
    </submittedName>
</protein>
<proteinExistence type="predicted"/>
<feature type="region of interest" description="Disordered" evidence="5">
    <location>
        <begin position="274"/>
        <end position="310"/>
    </location>
</feature>
<sequence length="361" mass="39805">MSTELIDRYELGDTIGVGAAGIIHRATDRESGEVVALKTLNSHAAANPMIRARFRREINILQRLRHPNIIALKDAGGKTVLYYSMELVDGGTVKSLLDNGGRLPWPVVADLGIQLCSALQCAHNNGVIHRDLKPGNLFLTSDGVLKLADFGIARDLTSQDLTEKGQTVGTHAYMAPEQIRGEQSVSEKADLYALGCCLFEMLTHRKPFLADNHRELYDQHLKVIPPRVSDFCRDCPPELDLLVDQLLSKTPDQRPFNARQVQAKLLQLFSSEQNQLPNPRANGLQSTDSQRKDPLTENLPVDADSEPQGTVDVREQGRQILIDRIRNPHLGSPQAAISWQRLVVVAAVVLAIAAAAFVLKE</sequence>
<dbReference type="SUPFAM" id="SSF56112">
    <property type="entry name" value="Protein kinase-like (PK-like)"/>
    <property type="match status" value="1"/>
</dbReference>
<dbReference type="GO" id="GO:0004674">
    <property type="term" value="F:protein serine/threonine kinase activity"/>
    <property type="evidence" value="ECO:0007669"/>
    <property type="project" value="UniProtKB-EC"/>
</dbReference>
<dbReference type="Gene3D" id="1.10.510.10">
    <property type="entry name" value="Transferase(Phosphotransferase) domain 1"/>
    <property type="match status" value="1"/>
</dbReference>
<keyword evidence="3 8" id="KW-0418">Kinase</keyword>
<dbReference type="CDD" id="cd14014">
    <property type="entry name" value="STKc_PknB_like"/>
    <property type="match status" value="1"/>
</dbReference>
<evidence type="ECO:0000256" key="2">
    <source>
        <dbReference type="ARBA" id="ARBA00022741"/>
    </source>
</evidence>
<keyword evidence="4" id="KW-0067">ATP-binding</keyword>
<keyword evidence="6" id="KW-1133">Transmembrane helix</keyword>
<dbReference type="SMART" id="SM00220">
    <property type="entry name" value="S_TKc"/>
    <property type="match status" value="1"/>
</dbReference>
<evidence type="ECO:0000256" key="4">
    <source>
        <dbReference type="ARBA" id="ARBA00022840"/>
    </source>
</evidence>
<dbReference type="InterPro" id="IPR000719">
    <property type="entry name" value="Prot_kinase_dom"/>
</dbReference>
<feature type="compositionally biased region" description="Polar residues" evidence="5">
    <location>
        <begin position="274"/>
        <end position="288"/>
    </location>
</feature>
<evidence type="ECO:0000259" key="7">
    <source>
        <dbReference type="PROSITE" id="PS50011"/>
    </source>
</evidence>
<evidence type="ECO:0000256" key="1">
    <source>
        <dbReference type="ARBA" id="ARBA00022679"/>
    </source>
</evidence>
<dbReference type="Proteomes" id="UP000319817">
    <property type="component" value="Chromosome"/>
</dbReference>
<keyword evidence="1 8" id="KW-0808">Transferase</keyword>
<keyword evidence="6" id="KW-0812">Transmembrane</keyword>
<keyword evidence="2" id="KW-0547">Nucleotide-binding</keyword>
<evidence type="ECO:0000313" key="8">
    <source>
        <dbReference type="EMBL" id="QDT09080.1"/>
    </source>
</evidence>
<evidence type="ECO:0000256" key="5">
    <source>
        <dbReference type="SAM" id="MobiDB-lite"/>
    </source>
</evidence>
<dbReference type="EC" id="2.7.11.1" evidence="8"/>
<feature type="domain" description="Protein kinase" evidence="7">
    <location>
        <begin position="9"/>
        <end position="266"/>
    </location>
</feature>
<dbReference type="EMBL" id="CP036526">
    <property type="protein sequence ID" value="QDT09080.1"/>
    <property type="molecule type" value="Genomic_DNA"/>
</dbReference>
<accession>A0A517NPP3</accession>
<evidence type="ECO:0000256" key="6">
    <source>
        <dbReference type="SAM" id="Phobius"/>
    </source>
</evidence>
<dbReference type="GO" id="GO:0005524">
    <property type="term" value="F:ATP binding"/>
    <property type="evidence" value="ECO:0007669"/>
    <property type="project" value="UniProtKB-KW"/>
</dbReference>
<dbReference type="OrthoDB" id="6111975at2"/>
<gene>
    <name evidence="8" type="primary">pknB_7</name>
    <name evidence="8" type="ORF">K239x_10230</name>
</gene>
<name>A0A517NPP3_9BACT</name>
<dbReference type="PROSITE" id="PS50011">
    <property type="entry name" value="PROTEIN_KINASE_DOM"/>
    <property type="match status" value="1"/>
</dbReference>
<dbReference type="AlphaFoldDB" id="A0A517NPP3"/>
<organism evidence="8 9">
    <name type="scientific">Stieleria marina</name>
    <dbReference type="NCBI Taxonomy" id="1930275"/>
    <lineage>
        <taxon>Bacteria</taxon>
        <taxon>Pseudomonadati</taxon>
        <taxon>Planctomycetota</taxon>
        <taxon>Planctomycetia</taxon>
        <taxon>Pirellulales</taxon>
        <taxon>Pirellulaceae</taxon>
        <taxon>Stieleria</taxon>
    </lineage>
</organism>
<dbReference type="Pfam" id="PF00069">
    <property type="entry name" value="Pkinase"/>
    <property type="match status" value="1"/>
</dbReference>
<dbReference type="RefSeq" id="WP_145416538.1">
    <property type="nucleotide sequence ID" value="NZ_CP036526.1"/>
</dbReference>
<dbReference type="PANTHER" id="PTHR43289">
    <property type="entry name" value="MITOGEN-ACTIVATED PROTEIN KINASE KINASE KINASE 20-RELATED"/>
    <property type="match status" value="1"/>
</dbReference>
<evidence type="ECO:0000256" key="3">
    <source>
        <dbReference type="ARBA" id="ARBA00022777"/>
    </source>
</evidence>
<dbReference type="PROSITE" id="PS00108">
    <property type="entry name" value="PROTEIN_KINASE_ST"/>
    <property type="match status" value="1"/>
</dbReference>
<feature type="transmembrane region" description="Helical" evidence="6">
    <location>
        <begin position="339"/>
        <end position="359"/>
    </location>
</feature>